<comment type="caution">
    <text evidence="10">The sequence shown here is derived from an EMBL/GenBank/DDBJ whole genome shotgun (WGS) entry which is preliminary data.</text>
</comment>
<protein>
    <recommendedName>
        <fullName evidence="7">glucan 1,3-beta-glucosidase</fullName>
        <ecNumber evidence="7">3.2.1.58</ecNumber>
    </recommendedName>
</protein>
<keyword evidence="9" id="KW-1133">Transmembrane helix</keyword>
<proteinExistence type="inferred from homology"/>
<gene>
    <name evidence="10" type="ORF">BXZ70DRAFT_905445</name>
</gene>
<dbReference type="Proteomes" id="UP000813824">
    <property type="component" value="Unassembled WGS sequence"/>
</dbReference>
<keyword evidence="2 10" id="KW-0378">Hydrolase</keyword>
<feature type="transmembrane region" description="Helical" evidence="9">
    <location>
        <begin position="108"/>
        <end position="133"/>
    </location>
</feature>
<feature type="compositionally biased region" description="Gly residues" evidence="8">
    <location>
        <begin position="159"/>
        <end position="168"/>
    </location>
</feature>
<dbReference type="Gene3D" id="3.20.20.80">
    <property type="entry name" value="Glycosidases"/>
    <property type="match status" value="1"/>
</dbReference>
<keyword evidence="4" id="KW-0326">Glycosidase</keyword>
<evidence type="ECO:0000256" key="7">
    <source>
        <dbReference type="ARBA" id="ARBA00038929"/>
    </source>
</evidence>
<comment type="catalytic activity">
    <reaction evidence="6">
        <text>Successive hydrolysis of beta-D-glucose units from the non-reducing ends of (1-&gt;3)-beta-D-glucans, releasing alpha-glucose.</text>
        <dbReference type="EC" id="3.2.1.58"/>
    </reaction>
</comment>
<accession>A0A8K0UT72</accession>
<reference evidence="10" key="1">
    <citation type="journal article" date="2021" name="New Phytol.">
        <title>Evolutionary innovations through gain and loss of genes in the ectomycorrhizal Boletales.</title>
        <authorList>
            <person name="Wu G."/>
            <person name="Miyauchi S."/>
            <person name="Morin E."/>
            <person name="Kuo A."/>
            <person name="Drula E."/>
            <person name="Varga T."/>
            <person name="Kohler A."/>
            <person name="Feng B."/>
            <person name="Cao Y."/>
            <person name="Lipzen A."/>
            <person name="Daum C."/>
            <person name="Hundley H."/>
            <person name="Pangilinan J."/>
            <person name="Johnson J."/>
            <person name="Barry K."/>
            <person name="LaButti K."/>
            <person name="Ng V."/>
            <person name="Ahrendt S."/>
            <person name="Min B."/>
            <person name="Choi I.G."/>
            <person name="Park H."/>
            <person name="Plett J.M."/>
            <person name="Magnuson J."/>
            <person name="Spatafora J.W."/>
            <person name="Nagy L.G."/>
            <person name="Henrissat B."/>
            <person name="Grigoriev I.V."/>
            <person name="Yang Z.L."/>
            <person name="Xu J."/>
            <person name="Martin F.M."/>
        </authorList>
    </citation>
    <scope>NUCLEOTIDE SEQUENCE</scope>
    <source>
        <strain evidence="10">KKN 215</strain>
    </source>
</reference>
<dbReference type="EMBL" id="JAEVFJ010000007">
    <property type="protein sequence ID" value="KAH8103524.1"/>
    <property type="molecule type" value="Genomic_DNA"/>
</dbReference>
<dbReference type="InterPro" id="IPR017853">
    <property type="entry name" value="GH"/>
</dbReference>
<dbReference type="SUPFAM" id="SSF51445">
    <property type="entry name" value="(Trans)glycosidases"/>
    <property type="match status" value="1"/>
</dbReference>
<feature type="region of interest" description="Disordered" evidence="8">
    <location>
        <begin position="78"/>
        <end position="101"/>
    </location>
</feature>
<comment type="similarity">
    <text evidence="1">Belongs to the glycosyl hydrolase 5 (cellulase A) family.</text>
</comment>
<name>A0A8K0UT72_9AGAR</name>
<keyword evidence="11" id="KW-1185">Reference proteome</keyword>
<keyword evidence="5" id="KW-0961">Cell wall biogenesis/degradation</keyword>
<keyword evidence="9" id="KW-0472">Membrane</keyword>
<dbReference type="GO" id="GO:0004338">
    <property type="term" value="F:glucan exo-1,3-beta-glucosidase activity"/>
    <property type="evidence" value="ECO:0007669"/>
    <property type="project" value="UniProtKB-EC"/>
</dbReference>
<feature type="region of interest" description="Disordered" evidence="8">
    <location>
        <begin position="1"/>
        <end position="56"/>
    </location>
</feature>
<dbReference type="PANTHER" id="PTHR31297">
    <property type="entry name" value="GLUCAN ENDO-1,6-BETA-GLUCOSIDASE B"/>
    <property type="match status" value="1"/>
</dbReference>
<evidence type="ECO:0000256" key="3">
    <source>
        <dbReference type="ARBA" id="ARBA00023180"/>
    </source>
</evidence>
<keyword evidence="3" id="KW-0325">Glycoprotein</keyword>
<keyword evidence="9" id="KW-0812">Transmembrane</keyword>
<evidence type="ECO:0000256" key="1">
    <source>
        <dbReference type="ARBA" id="ARBA00005641"/>
    </source>
</evidence>
<feature type="compositionally biased region" description="Polar residues" evidence="8">
    <location>
        <begin position="30"/>
        <end position="47"/>
    </location>
</feature>
<sequence>MAESTDPFLTPNSRNVALNDDNTFIPPNPQFSRNSGIQPSLVSTPRDSTLEPGRNNSYYATPSAAHSNNDVPLLDQQATAAAAVDKREQDNYNDPTPPARTKLTKRPIFWIGIIALVIIVILAVVLPIIFVVVKPHNRAASGPSGASSDNGSDNSNGNSGDGKGGNGGSTRAVVSGGDGSTVTKEDGTTFTYKNPFGGIWYEDPAEPFANGARPNSWTPALNETWQWGVHRINGVNIGGLFVLEPFIVPHLYQSTPGAVDEWTLSEGLRNLPSGNNLTSALEDHYNTFITEEDIAAIAAAGLNWIRLPVPFWAISTWDNVGVDEAGNVVSEPYATGLCWKYILRMFRWARKYGLRIELDLHTAPGSQNGYNHSGKLGSVNFLYGPMGIANAQRMLDYIRIFTEFITQAEYQALIPVFGIMNEALVRKIGKDQVTAFYLQAHDMIREITGIGEGKGPYIAVHDGFLGVTQWDGFLPNSDRIIMDTHPYFAFNGQPNNEPINIPADGDPTQFGGKWPLQACRSWASGMNTSRSNFGITFAGEFSNGFNDCGLFVTGVNGHSASAADCTFYSDWTQWDDNTKKGILNFALASMDALGDYFFWTWKIGASQAGKIESPLWSYELGLREGWMPTDPRKAVGKCASLGGSTSNPFSGVFAPWQTGGAGAGTISAATRAQFPYPPPINGVDVPAAALPTYTATAAMVTLSPEPLPSGVAKDVTQGNGWANAADTAKMAAPVAGCEYPDAWDANDAAIPACAVGGARKRFYSLPTPAAVLRR</sequence>
<feature type="region of interest" description="Disordered" evidence="8">
    <location>
        <begin position="139"/>
        <end position="187"/>
    </location>
</feature>
<dbReference type="AlphaFoldDB" id="A0A8K0UT72"/>
<evidence type="ECO:0000256" key="8">
    <source>
        <dbReference type="SAM" id="MobiDB-lite"/>
    </source>
</evidence>
<dbReference type="GO" id="GO:0009986">
    <property type="term" value="C:cell surface"/>
    <property type="evidence" value="ECO:0007669"/>
    <property type="project" value="TreeGrafter"/>
</dbReference>
<dbReference type="EC" id="3.2.1.58" evidence="7"/>
<evidence type="ECO:0000256" key="6">
    <source>
        <dbReference type="ARBA" id="ARBA00036824"/>
    </source>
</evidence>
<evidence type="ECO:0000256" key="4">
    <source>
        <dbReference type="ARBA" id="ARBA00023295"/>
    </source>
</evidence>
<evidence type="ECO:0000313" key="11">
    <source>
        <dbReference type="Proteomes" id="UP000813824"/>
    </source>
</evidence>
<evidence type="ECO:0000256" key="2">
    <source>
        <dbReference type="ARBA" id="ARBA00022801"/>
    </source>
</evidence>
<dbReference type="GO" id="GO:0009251">
    <property type="term" value="P:glucan catabolic process"/>
    <property type="evidence" value="ECO:0007669"/>
    <property type="project" value="TreeGrafter"/>
</dbReference>
<feature type="compositionally biased region" description="Polar residues" evidence="8">
    <location>
        <begin position="10"/>
        <end position="22"/>
    </location>
</feature>
<dbReference type="InterPro" id="IPR050386">
    <property type="entry name" value="Glycosyl_hydrolase_5"/>
</dbReference>
<dbReference type="PANTHER" id="PTHR31297:SF34">
    <property type="entry name" value="GLUCAN 1,3-BETA-GLUCOSIDASE 2"/>
    <property type="match status" value="1"/>
</dbReference>
<dbReference type="OrthoDB" id="62120at2759"/>
<organism evidence="10 11">
    <name type="scientific">Cristinia sonorae</name>
    <dbReference type="NCBI Taxonomy" id="1940300"/>
    <lineage>
        <taxon>Eukaryota</taxon>
        <taxon>Fungi</taxon>
        <taxon>Dikarya</taxon>
        <taxon>Basidiomycota</taxon>
        <taxon>Agaricomycotina</taxon>
        <taxon>Agaricomycetes</taxon>
        <taxon>Agaricomycetidae</taxon>
        <taxon>Agaricales</taxon>
        <taxon>Pleurotineae</taxon>
        <taxon>Stephanosporaceae</taxon>
        <taxon>Cristinia</taxon>
    </lineage>
</organism>
<feature type="compositionally biased region" description="Low complexity" evidence="8">
    <location>
        <begin position="139"/>
        <end position="158"/>
    </location>
</feature>
<evidence type="ECO:0000256" key="5">
    <source>
        <dbReference type="ARBA" id="ARBA00023316"/>
    </source>
</evidence>
<evidence type="ECO:0000256" key="9">
    <source>
        <dbReference type="SAM" id="Phobius"/>
    </source>
</evidence>
<dbReference type="GO" id="GO:0005576">
    <property type="term" value="C:extracellular region"/>
    <property type="evidence" value="ECO:0007669"/>
    <property type="project" value="TreeGrafter"/>
</dbReference>
<evidence type="ECO:0000313" key="10">
    <source>
        <dbReference type="EMBL" id="KAH8103524.1"/>
    </source>
</evidence>
<dbReference type="GO" id="GO:0071555">
    <property type="term" value="P:cell wall organization"/>
    <property type="evidence" value="ECO:0007669"/>
    <property type="project" value="UniProtKB-KW"/>
</dbReference>